<dbReference type="OrthoDB" id="32523at2"/>
<evidence type="ECO:0000259" key="1">
    <source>
        <dbReference type="PROSITE" id="PS50995"/>
    </source>
</evidence>
<protein>
    <submittedName>
        <fullName evidence="2">MarR family transcriptional regulator</fullName>
    </submittedName>
</protein>
<dbReference type="PANTHER" id="PTHR33164">
    <property type="entry name" value="TRANSCRIPTIONAL REGULATOR, MARR FAMILY"/>
    <property type="match status" value="1"/>
</dbReference>
<dbReference type="SMART" id="SM00347">
    <property type="entry name" value="HTH_MARR"/>
    <property type="match status" value="1"/>
</dbReference>
<dbReference type="RefSeq" id="WP_119765085.1">
    <property type="nucleotide sequence ID" value="NZ_QYUJ01000014.1"/>
</dbReference>
<dbReference type="SUPFAM" id="SSF46785">
    <property type="entry name" value="Winged helix' DNA-binding domain"/>
    <property type="match status" value="1"/>
</dbReference>
<dbReference type="Pfam" id="PF12802">
    <property type="entry name" value="MarR_2"/>
    <property type="match status" value="1"/>
</dbReference>
<feature type="domain" description="HTH marR-type" evidence="1">
    <location>
        <begin position="25"/>
        <end position="160"/>
    </location>
</feature>
<accession>A0A418V998</accession>
<dbReference type="InterPro" id="IPR036388">
    <property type="entry name" value="WH-like_DNA-bd_sf"/>
</dbReference>
<dbReference type="Proteomes" id="UP000286287">
    <property type="component" value="Unassembled WGS sequence"/>
</dbReference>
<sequence length="169" mass="18642">MNTARLLDRIVQDWAAASPGTDAVTMRRCILLKQVAGAVADEIERVHQQHGLNHALADLLFTLYRSAPPEGMTPGELTELAAVTPSSITHRIDRVVQEGLVERTTDPHDARSRRIRLTPAGRASVEAHLPAHVSNEQHLLSGLTPDEQQTLEDLLLKLVGHLEHRTGER</sequence>
<organism evidence="2 3">
    <name type="scientific">Deinococcus cavernae</name>
    <dbReference type="NCBI Taxonomy" id="2320857"/>
    <lineage>
        <taxon>Bacteria</taxon>
        <taxon>Thermotogati</taxon>
        <taxon>Deinococcota</taxon>
        <taxon>Deinococci</taxon>
        <taxon>Deinococcales</taxon>
        <taxon>Deinococcaceae</taxon>
        <taxon>Deinococcus</taxon>
    </lineage>
</organism>
<dbReference type="AlphaFoldDB" id="A0A418V998"/>
<dbReference type="PRINTS" id="PR00598">
    <property type="entry name" value="HTHMARR"/>
</dbReference>
<name>A0A418V998_9DEIO</name>
<evidence type="ECO:0000313" key="2">
    <source>
        <dbReference type="EMBL" id="RJF72694.1"/>
    </source>
</evidence>
<dbReference type="Gene3D" id="1.10.10.10">
    <property type="entry name" value="Winged helix-like DNA-binding domain superfamily/Winged helix DNA-binding domain"/>
    <property type="match status" value="1"/>
</dbReference>
<keyword evidence="3" id="KW-1185">Reference proteome</keyword>
<dbReference type="InterPro" id="IPR000835">
    <property type="entry name" value="HTH_MarR-typ"/>
</dbReference>
<dbReference type="InterPro" id="IPR036390">
    <property type="entry name" value="WH_DNA-bd_sf"/>
</dbReference>
<dbReference type="PANTHER" id="PTHR33164:SF104">
    <property type="entry name" value="TRANSCRIPTIONAL REGULATORY PROTEIN"/>
    <property type="match status" value="1"/>
</dbReference>
<gene>
    <name evidence="2" type="ORF">D3875_15245</name>
</gene>
<dbReference type="GO" id="GO:0003700">
    <property type="term" value="F:DNA-binding transcription factor activity"/>
    <property type="evidence" value="ECO:0007669"/>
    <property type="project" value="InterPro"/>
</dbReference>
<comment type="caution">
    <text evidence="2">The sequence shown here is derived from an EMBL/GenBank/DDBJ whole genome shotgun (WGS) entry which is preliminary data.</text>
</comment>
<dbReference type="InterPro" id="IPR039422">
    <property type="entry name" value="MarR/SlyA-like"/>
</dbReference>
<dbReference type="PROSITE" id="PS50995">
    <property type="entry name" value="HTH_MARR_2"/>
    <property type="match status" value="1"/>
</dbReference>
<dbReference type="EMBL" id="QYUJ01000014">
    <property type="protein sequence ID" value="RJF72694.1"/>
    <property type="molecule type" value="Genomic_DNA"/>
</dbReference>
<reference evidence="2 3" key="1">
    <citation type="submission" date="2018-09" db="EMBL/GenBank/DDBJ databases">
        <authorList>
            <person name="Zhu H."/>
        </authorList>
    </citation>
    <scope>NUCLEOTIDE SEQUENCE [LARGE SCALE GENOMIC DNA]</scope>
    <source>
        <strain evidence="2 3">K2S05-167</strain>
    </source>
</reference>
<proteinExistence type="predicted"/>
<evidence type="ECO:0000313" key="3">
    <source>
        <dbReference type="Proteomes" id="UP000286287"/>
    </source>
</evidence>
<dbReference type="GO" id="GO:0006950">
    <property type="term" value="P:response to stress"/>
    <property type="evidence" value="ECO:0007669"/>
    <property type="project" value="TreeGrafter"/>
</dbReference>